<name>A0ABN2XHS8_9ACTN</name>
<feature type="region of interest" description="Disordered" evidence="1">
    <location>
        <begin position="217"/>
        <end position="261"/>
    </location>
</feature>
<dbReference type="Proteomes" id="UP001500443">
    <property type="component" value="Unassembled WGS sequence"/>
</dbReference>
<sequence>MTAHLHPGLVAVTAGPRDDRGRSEFGTGRLLVSGLVLTSRHGVTRPDGTPRPQIEVKPLLGPRGAVRPGEPVAADVLWQGAGDLDAALLDVHDTAGAPWPPGFLPPVDPDWAEPAGNRPVPVQATGMSAAAARGTGLTTETDTVRGSLDPLTYTGSDRYAVDVHSGRPADAHDWSGMSGAALLDDAGTLIGVVAWSDLLYEGRLTAVPVRALLADHGGGRRHVRQSPRTVRAGGQPRGDLPGPAGRGQRPAGHGPLPPGVRHLRTRRPALHRPGRPLGRAQALRGLADVERMAERPASDARDHYQQALALYEEIGDRQGQAQCLRGLGHLHRLAGDYPQAREALSRGHRICQEIADPRSQADLLRGLGDIECLDGRFQAARKAFTEALAMYDSRGITRGRAYALLGHGDTERLDGR</sequence>
<dbReference type="PANTHER" id="PTHR10098">
    <property type="entry name" value="RAPSYN-RELATED"/>
    <property type="match status" value="1"/>
</dbReference>
<protein>
    <recommendedName>
        <fullName evidence="4">Tetratricopeptide repeat protein</fullName>
    </recommendedName>
</protein>
<dbReference type="RefSeq" id="WP_344287846.1">
    <property type="nucleotide sequence ID" value="NZ_BAAAPF010000009.1"/>
</dbReference>
<dbReference type="EMBL" id="BAAAPF010000009">
    <property type="protein sequence ID" value="GAA2110469.1"/>
    <property type="molecule type" value="Genomic_DNA"/>
</dbReference>
<comment type="caution">
    <text evidence="2">The sequence shown here is derived from an EMBL/GenBank/DDBJ whole genome shotgun (WGS) entry which is preliminary data.</text>
</comment>
<dbReference type="PANTHER" id="PTHR10098:SF108">
    <property type="entry name" value="TETRATRICOPEPTIDE REPEAT PROTEIN 28"/>
    <property type="match status" value="1"/>
</dbReference>
<evidence type="ECO:0000313" key="2">
    <source>
        <dbReference type="EMBL" id="GAA2110469.1"/>
    </source>
</evidence>
<dbReference type="InterPro" id="IPR011990">
    <property type="entry name" value="TPR-like_helical_dom_sf"/>
</dbReference>
<dbReference type="Gene3D" id="1.25.40.10">
    <property type="entry name" value="Tetratricopeptide repeat domain"/>
    <property type="match status" value="1"/>
</dbReference>
<reference evidence="2 3" key="1">
    <citation type="journal article" date="2019" name="Int. J. Syst. Evol. Microbiol.">
        <title>The Global Catalogue of Microorganisms (GCM) 10K type strain sequencing project: providing services to taxonomists for standard genome sequencing and annotation.</title>
        <authorList>
            <consortium name="The Broad Institute Genomics Platform"/>
            <consortium name="The Broad Institute Genome Sequencing Center for Infectious Disease"/>
            <person name="Wu L."/>
            <person name="Ma J."/>
        </authorList>
    </citation>
    <scope>NUCLEOTIDE SEQUENCE [LARGE SCALE GENOMIC DNA]</scope>
    <source>
        <strain evidence="2 3">JCM 15481</strain>
    </source>
</reference>
<evidence type="ECO:0000313" key="3">
    <source>
        <dbReference type="Proteomes" id="UP001500443"/>
    </source>
</evidence>
<evidence type="ECO:0008006" key="4">
    <source>
        <dbReference type="Google" id="ProtNLM"/>
    </source>
</evidence>
<dbReference type="SUPFAM" id="SSF48452">
    <property type="entry name" value="TPR-like"/>
    <property type="match status" value="1"/>
</dbReference>
<dbReference type="Pfam" id="PF13365">
    <property type="entry name" value="Trypsin_2"/>
    <property type="match status" value="1"/>
</dbReference>
<feature type="region of interest" description="Disordered" evidence="1">
    <location>
        <begin position="1"/>
        <end position="25"/>
    </location>
</feature>
<dbReference type="SUPFAM" id="SSF50494">
    <property type="entry name" value="Trypsin-like serine proteases"/>
    <property type="match status" value="1"/>
</dbReference>
<organism evidence="2 3">
    <name type="scientific">Streptomyces synnematoformans</name>
    <dbReference type="NCBI Taxonomy" id="415721"/>
    <lineage>
        <taxon>Bacteria</taxon>
        <taxon>Bacillati</taxon>
        <taxon>Actinomycetota</taxon>
        <taxon>Actinomycetes</taxon>
        <taxon>Kitasatosporales</taxon>
        <taxon>Streptomycetaceae</taxon>
        <taxon>Streptomyces</taxon>
    </lineage>
</organism>
<accession>A0ABN2XHS8</accession>
<dbReference type="SMART" id="SM00028">
    <property type="entry name" value="TPR"/>
    <property type="match status" value="3"/>
</dbReference>
<dbReference type="InterPro" id="IPR019734">
    <property type="entry name" value="TPR_rpt"/>
</dbReference>
<evidence type="ECO:0000256" key="1">
    <source>
        <dbReference type="SAM" id="MobiDB-lite"/>
    </source>
</evidence>
<gene>
    <name evidence="2" type="ORF">GCM10009802_07630</name>
</gene>
<proteinExistence type="predicted"/>
<dbReference type="Pfam" id="PF13424">
    <property type="entry name" value="TPR_12"/>
    <property type="match status" value="1"/>
</dbReference>
<dbReference type="InterPro" id="IPR009003">
    <property type="entry name" value="Peptidase_S1_PA"/>
</dbReference>
<keyword evidence="3" id="KW-1185">Reference proteome</keyword>
<feature type="compositionally biased region" description="Low complexity" evidence="1">
    <location>
        <begin position="241"/>
        <end position="254"/>
    </location>
</feature>